<dbReference type="RefSeq" id="WP_040272196.1">
    <property type="nucleotide sequence ID" value="NZ_CP145319.1"/>
</dbReference>
<gene>
    <name evidence="1" type="ORF">RHRU231_450281</name>
</gene>
<dbReference type="EMBL" id="CCSD01000056">
    <property type="protein sequence ID" value="CDZ89114.1"/>
    <property type="molecule type" value="Genomic_DNA"/>
</dbReference>
<proteinExistence type="predicted"/>
<evidence type="ECO:0000313" key="1">
    <source>
        <dbReference type="EMBL" id="CDZ89114.1"/>
    </source>
</evidence>
<dbReference type="eggNOG" id="ENOG5031DH5">
    <property type="taxonomic scope" value="Bacteria"/>
</dbReference>
<accession>A0A098BK27</accession>
<reference evidence="1 2" key="1">
    <citation type="journal article" date="2014" name="Genome Announc.">
        <title>Draft Genome Sequence of Propane- and Butane-Oxidizing Actinobacterium Rhodococcus ruber IEGM 231.</title>
        <authorList>
            <person name="Ivshina I.B."/>
            <person name="Kuyukina M.S."/>
            <person name="Krivoruchko A.V."/>
            <person name="Barbe V."/>
            <person name="Fischer C."/>
        </authorList>
    </citation>
    <scope>NUCLEOTIDE SEQUENCE [LARGE SCALE GENOMIC DNA]</scope>
</reference>
<evidence type="ECO:0000313" key="2">
    <source>
        <dbReference type="Proteomes" id="UP000042997"/>
    </source>
</evidence>
<organism evidence="1 2">
    <name type="scientific">Rhodococcus ruber</name>
    <dbReference type="NCBI Taxonomy" id="1830"/>
    <lineage>
        <taxon>Bacteria</taxon>
        <taxon>Bacillati</taxon>
        <taxon>Actinomycetota</taxon>
        <taxon>Actinomycetes</taxon>
        <taxon>Mycobacteriales</taxon>
        <taxon>Nocardiaceae</taxon>
        <taxon>Rhodococcus</taxon>
    </lineage>
</organism>
<protein>
    <submittedName>
        <fullName evidence="1">Uncharacterized protein</fullName>
    </submittedName>
</protein>
<name>A0A098BK27_9NOCA</name>
<dbReference type="Proteomes" id="UP000042997">
    <property type="component" value="Unassembled WGS sequence"/>
</dbReference>
<sequence length="243" mass="26035">MKTTPQAAAEEPRVLAGVAGERFTGYAVIGAPFASRHCLALRRFTAGSVGPAFTSVWHRDPHGRWTVYSDAAPEHGCPRYLGAALNRTVRTDVAAAWTGPSRLHITAGDDVVWDVEVTSSPSTALATLTGRLLPDRIRHHPAVLAAVARLAGPVLGAGRIRLTGDVPNGQWFRAAPRRLWSVRTVAATVGGVDLGDDGPLPEQERLGDFRIPQRALFATVDAWFEPFDPQRHAPACPGDALTC</sequence>
<dbReference type="AlphaFoldDB" id="A0A098BK27"/>
<dbReference type="OrthoDB" id="4923808at2"/>